<dbReference type="GO" id="GO:0051607">
    <property type="term" value="P:defense response to virus"/>
    <property type="evidence" value="ECO:0007669"/>
    <property type="project" value="UniProtKB-KW"/>
</dbReference>
<accession>A0A854NFV5</accession>
<dbReference type="Proteomes" id="UP000197692">
    <property type="component" value="Unassembled WGS sequence"/>
</dbReference>
<dbReference type="AlphaFoldDB" id="A0A854NFV5"/>
<evidence type="ECO:0000256" key="1">
    <source>
        <dbReference type="ARBA" id="ARBA00023118"/>
    </source>
</evidence>
<dbReference type="Pfam" id="PF09704">
    <property type="entry name" value="Cas_Cas5d"/>
    <property type="match status" value="1"/>
</dbReference>
<comment type="caution">
    <text evidence="2">The sequence shown here is derived from an EMBL/GenBank/DDBJ whole genome shotgun (WGS) entry which is preliminary data.</text>
</comment>
<dbReference type="InterPro" id="IPR010147">
    <property type="entry name" value="CRISPR-assoc_prot_CasD"/>
</dbReference>
<evidence type="ECO:0000313" key="3">
    <source>
        <dbReference type="Proteomes" id="UP000197692"/>
    </source>
</evidence>
<proteinExistence type="predicted"/>
<sequence>MIESAYIRLSGPLQSWAGSVVTGNIVRTEPRPTFSSLRGLLAGALGARRGEWPNWLDDVEFWVREDRKPIVVNEFQTINPLPEVETFRKRLLIAQGRKANSAKALTFTPDAQGGTSIVNRTYLADGEYLVRVTSSTHMDEIENAFSSPAFVTYLGRKAFYAEFPFYLGRGSADAFEKIPVVHRNSDESKAQKSQVVLATKFGRYFPVSGLHSKIQIPVVESDDARLTQISDLLDIRRTAANR</sequence>
<dbReference type="NCBIfam" id="TIGR02593">
    <property type="entry name" value="CRISPR_cas5"/>
    <property type="match status" value="1"/>
</dbReference>
<dbReference type="EMBL" id="LSZF01000025">
    <property type="protein sequence ID" value="OWM34740.1"/>
    <property type="molecule type" value="Genomic_DNA"/>
</dbReference>
<dbReference type="NCBIfam" id="TIGR01868">
    <property type="entry name" value="casD_Cas5e"/>
    <property type="match status" value="1"/>
</dbReference>
<dbReference type="RefSeq" id="WP_010935663.1">
    <property type="nucleotide sequence ID" value="NZ_CP040557.1"/>
</dbReference>
<organism evidence="2 3">
    <name type="scientific">Corynebacterium diphtheriae bv. mitis</name>
    <dbReference type="NCBI Taxonomy" id="1806053"/>
    <lineage>
        <taxon>Bacteria</taxon>
        <taxon>Bacillati</taxon>
        <taxon>Actinomycetota</taxon>
        <taxon>Actinomycetes</taxon>
        <taxon>Mycobacteriales</taxon>
        <taxon>Corynebacteriaceae</taxon>
        <taxon>Corynebacterium</taxon>
    </lineage>
</organism>
<dbReference type="GO" id="GO:0043571">
    <property type="term" value="P:maintenance of CRISPR repeat elements"/>
    <property type="evidence" value="ECO:0007669"/>
    <property type="project" value="InterPro"/>
</dbReference>
<dbReference type="CDD" id="cd09645">
    <property type="entry name" value="Cas5_I-E"/>
    <property type="match status" value="1"/>
</dbReference>
<name>A0A854NFV5_CORDP</name>
<evidence type="ECO:0000313" key="2">
    <source>
        <dbReference type="EMBL" id="OWM34740.1"/>
    </source>
</evidence>
<dbReference type="InterPro" id="IPR021124">
    <property type="entry name" value="CRISPR-assoc_prot_Cas5"/>
</dbReference>
<dbReference type="Gene3D" id="3.30.70.2660">
    <property type="match status" value="1"/>
</dbReference>
<dbReference type="InterPro" id="IPR013422">
    <property type="entry name" value="CRISPR-assoc_prot_Cas5_N"/>
</dbReference>
<keyword evidence="1" id="KW-0051">Antiviral defense</keyword>
<protein>
    <submittedName>
        <fullName evidence="2">Type I-E CRISPR-associated protein Cas5/CasD</fullName>
    </submittedName>
</protein>
<gene>
    <name evidence="2" type="ORF">AY602_05360</name>
</gene>
<reference evidence="3" key="1">
    <citation type="submission" date="2016-02" db="EMBL/GenBank/DDBJ databases">
        <title>Genomic analyses of a collection of pathogenic Corynebacterium diphtheriae.</title>
        <authorList>
            <person name="Sangal V."/>
            <person name="Titov L."/>
        </authorList>
    </citation>
    <scope>NUCLEOTIDE SEQUENCE [LARGE SCALE GENOMIC DNA]</scope>
    <source>
        <strain evidence="3">1438</strain>
    </source>
</reference>
<dbReference type="GO" id="GO:0003723">
    <property type="term" value="F:RNA binding"/>
    <property type="evidence" value="ECO:0007669"/>
    <property type="project" value="InterPro"/>
</dbReference>